<gene>
    <name evidence="5" type="ORF">FPE_LOCUS11705</name>
</gene>
<dbReference type="InterPro" id="IPR027356">
    <property type="entry name" value="NPH3_dom"/>
</dbReference>
<evidence type="ECO:0000256" key="1">
    <source>
        <dbReference type="ARBA" id="ARBA00022786"/>
    </source>
</evidence>
<reference evidence="5" key="1">
    <citation type="submission" date="2023-05" db="EMBL/GenBank/DDBJ databases">
        <authorList>
            <person name="Huff M."/>
        </authorList>
    </citation>
    <scope>NUCLEOTIDE SEQUENCE</scope>
</reference>
<evidence type="ECO:0000256" key="2">
    <source>
        <dbReference type="PROSITE-ProRule" id="PRU00982"/>
    </source>
</evidence>
<accession>A0AAD2DV06</accession>
<feature type="domain" description="NPH3" evidence="4">
    <location>
        <begin position="1"/>
        <end position="163"/>
    </location>
</feature>
<dbReference type="EMBL" id="OU503042">
    <property type="protein sequence ID" value="CAI9764275.1"/>
    <property type="molecule type" value="Genomic_DNA"/>
</dbReference>
<dbReference type="PANTHER" id="PTHR32370">
    <property type="entry name" value="OS12G0117600 PROTEIN"/>
    <property type="match status" value="1"/>
</dbReference>
<name>A0AAD2DV06_9LAMI</name>
<evidence type="ECO:0000313" key="6">
    <source>
        <dbReference type="Proteomes" id="UP000834106"/>
    </source>
</evidence>
<evidence type="ECO:0000313" key="5">
    <source>
        <dbReference type="EMBL" id="CAI9764275.1"/>
    </source>
</evidence>
<keyword evidence="1" id="KW-0833">Ubl conjugation pathway</keyword>
<proteinExistence type="inferred from homology"/>
<dbReference type="AlphaFoldDB" id="A0AAD2DV06"/>
<evidence type="ECO:0000256" key="3">
    <source>
        <dbReference type="SAM" id="MobiDB-lite"/>
    </source>
</evidence>
<evidence type="ECO:0000259" key="4">
    <source>
        <dbReference type="PROSITE" id="PS51649"/>
    </source>
</evidence>
<keyword evidence="6" id="KW-1185">Reference proteome</keyword>
<feature type="region of interest" description="Disordered" evidence="3">
    <location>
        <begin position="218"/>
        <end position="247"/>
    </location>
</feature>
<dbReference type="PROSITE" id="PS51649">
    <property type="entry name" value="NPH3"/>
    <property type="match status" value="1"/>
</dbReference>
<comment type="similarity">
    <text evidence="2">Belongs to the NPH3 family.</text>
</comment>
<feature type="compositionally biased region" description="Acidic residues" evidence="3">
    <location>
        <begin position="218"/>
        <end position="229"/>
    </location>
</feature>
<organism evidence="5 6">
    <name type="scientific">Fraxinus pennsylvanica</name>
    <dbReference type="NCBI Taxonomy" id="56036"/>
    <lineage>
        <taxon>Eukaryota</taxon>
        <taxon>Viridiplantae</taxon>
        <taxon>Streptophyta</taxon>
        <taxon>Embryophyta</taxon>
        <taxon>Tracheophyta</taxon>
        <taxon>Spermatophyta</taxon>
        <taxon>Magnoliopsida</taxon>
        <taxon>eudicotyledons</taxon>
        <taxon>Gunneridae</taxon>
        <taxon>Pentapetalae</taxon>
        <taxon>asterids</taxon>
        <taxon>lamiids</taxon>
        <taxon>Lamiales</taxon>
        <taxon>Oleaceae</taxon>
        <taxon>Oleeae</taxon>
        <taxon>Fraxinus</taxon>
    </lineage>
</organism>
<dbReference type="Pfam" id="PF03000">
    <property type="entry name" value="NPH3"/>
    <property type="match status" value="1"/>
</dbReference>
<dbReference type="Proteomes" id="UP000834106">
    <property type="component" value="Chromosome 7"/>
</dbReference>
<sequence>MKIDSELLHKLERRIALMLEGYKATDLLVKSSITLFNVDIIDKALEAFVSISSSNSLPRSYAVRRLVNEYLVLVATYENLPAKSFQLLVEVLPKEPRNCEDNFYRAMDMYLKAHPNLTEEERRNVCSVLENHKQSQDAHQHATKNERLPTENFSIVHGYDGSSFQQHYVNRDLRNSEFFSEAHSYRLKCYNAKPGLKIDAFDRVHIQHLGWKILEISKEEEEEPDETPELEPSVPYLYILDQDSDDN</sequence>
<dbReference type="InterPro" id="IPR043454">
    <property type="entry name" value="NPH3/RPT2-like"/>
</dbReference>
<protein>
    <recommendedName>
        <fullName evidence="4">NPH3 domain-containing protein</fullName>
    </recommendedName>
</protein>